<dbReference type="AlphaFoldDB" id="A0A7J7ZZ90"/>
<sequence>MTLEAGLRSQHRVREDLAFMQVYRLLLAAPPWPCGERISLHHQCAPTLGCLRGPSDLLRDLACDQGCPVLRVGITTDHCGQSLPAERKALGFVSHLKLTCPGGRRGPAVFPSPRDMNRSTYTLFSFSLKHSPSLGQHKDGSFLSQTPN</sequence>
<evidence type="ECO:0000313" key="1">
    <source>
        <dbReference type="EMBL" id="KAF6379050.1"/>
    </source>
</evidence>
<comment type="caution">
    <text evidence="1">The sequence shown here is derived from an EMBL/GenBank/DDBJ whole genome shotgun (WGS) entry which is preliminary data.</text>
</comment>
<accession>A0A7J7ZZ90</accession>
<protein>
    <submittedName>
        <fullName evidence="1">Uncharacterized protein</fullName>
    </submittedName>
</protein>
<dbReference type="Proteomes" id="UP000527355">
    <property type="component" value="Unassembled WGS sequence"/>
</dbReference>
<reference evidence="1 2" key="1">
    <citation type="journal article" date="2020" name="Nature">
        <title>Six reference-quality genomes reveal evolution of bat adaptations.</title>
        <authorList>
            <person name="Jebb D."/>
            <person name="Huang Z."/>
            <person name="Pippel M."/>
            <person name="Hughes G.M."/>
            <person name="Lavrichenko K."/>
            <person name="Devanna P."/>
            <person name="Winkler S."/>
            <person name="Jermiin L.S."/>
            <person name="Skirmuntt E.C."/>
            <person name="Katzourakis A."/>
            <person name="Burkitt-Gray L."/>
            <person name="Ray D.A."/>
            <person name="Sullivan K.A.M."/>
            <person name="Roscito J.G."/>
            <person name="Kirilenko B.M."/>
            <person name="Davalos L.M."/>
            <person name="Corthals A.P."/>
            <person name="Power M.L."/>
            <person name="Jones G."/>
            <person name="Ransome R.D."/>
            <person name="Dechmann D.K.N."/>
            <person name="Locatelli A.G."/>
            <person name="Puechmaille S.J."/>
            <person name="Fedrigo O."/>
            <person name="Jarvis E.D."/>
            <person name="Hiller M."/>
            <person name="Vernes S.C."/>
            <person name="Myers E.W."/>
            <person name="Teeling E.C."/>
        </authorList>
    </citation>
    <scope>NUCLEOTIDE SEQUENCE [LARGE SCALE GENOMIC DNA]</scope>
    <source>
        <strain evidence="1">MMyoMyo1</strain>
        <tissue evidence="1">Flight muscle</tissue>
    </source>
</reference>
<proteinExistence type="predicted"/>
<gene>
    <name evidence="1" type="ORF">mMyoMyo1_009912</name>
</gene>
<dbReference type="EMBL" id="JABWUV010000002">
    <property type="protein sequence ID" value="KAF6379050.1"/>
    <property type="molecule type" value="Genomic_DNA"/>
</dbReference>
<evidence type="ECO:0000313" key="2">
    <source>
        <dbReference type="Proteomes" id="UP000527355"/>
    </source>
</evidence>
<organism evidence="1 2">
    <name type="scientific">Myotis myotis</name>
    <name type="common">Greater mouse-eared bat</name>
    <name type="synonym">Vespertilio myotis</name>
    <dbReference type="NCBI Taxonomy" id="51298"/>
    <lineage>
        <taxon>Eukaryota</taxon>
        <taxon>Metazoa</taxon>
        <taxon>Chordata</taxon>
        <taxon>Craniata</taxon>
        <taxon>Vertebrata</taxon>
        <taxon>Euteleostomi</taxon>
        <taxon>Mammalia</taxon>
        <taxon>Eutheria</taxon>
        <taxon>Laurasiatheria</taxon>
        <taxon>Chiroptera</taxon>
        <taxon>Yangochiroptera</taxon>
        <taxon>Vespertilionidae</taxon>
        <taxon>Myotis</taxon>
    </lineage>
</organism>
<name>A0A7J7ZZ90_MYOMY</name>
<keyword evidence="2" id="KW-1185">Reference proteome</keyword>